<name>A0A433CYW5_9FUNG</name>
<dbReference type="InterPro" id="IPR024986">
    <property type="entry name" value="Nipped-B_C"/>
</dbReference>
<sequence length="760" mass="85430">MIYRNVLPLLKRPDPTFLQEVEKALTDLLLHPKIGTQILEAVLPCLCVVVEKLTFNYIKLIKLLKNLTDKLREEKFNVQKKKNLASAKTVVRFMIILALLCQHFDFDKRRMELPDKVGDLDIVYKGVVSTWVFELCLFFGINDTSSDANTNKTVRMVSLQSLGHLYLSYPTLMVHPESTNFMDRIFDGDSDSMRIELMKVYLQFLAGESERMKLDDMKKENDTVDLRVLIGNAEEFAEAGVSSSLMQRYLNRILSAALDEDRTLRVLAFDVVGNIVRQGLAHPVLCMPTIVAMETSPENSMRDKAYRLHVHLNEKHASLMHTRNVECVSKAYAYQKQVAKGQVVRGYAIRTSESKPEALLNTMYILMRDKRQKRNDFLLQILKTFEFQFKKGSRENVDLDFQRFIADNVATFDYKYLDEVLYGIYVIHRVMSVTGMNLHAFLERRALKTTNGATDEGTVAAVQQNCIASEVGLPGGSEERNKMVKNSESQSGDEGEKEDDDALVLEQDDIQLDLPVAAKLSVSMSILMLLRDHLKRSYTLNEVKCRQYNPNQANAQKDKDKDKPAARNPNISTIISWEEKLPFAEKPITFEADMEATCQRFRTQMAEDGTARDDYGDDSMELMSNNEGGSAFEDFDGLNVNGSVAGPAKTPTNRLRTKTGLMKKLRNTPKKSGVAAKGAKPKGASKARTKKSSVEDGDEEEWRASGALVGRIDFGSGGAGGGSHGTTTPKKRRRSIQLAVVESGSEEEMDPGDDDPDWRG</sequence>
<feature type="compositionally biased region" description="Acidic residues" evidence="2">
    <location>
        <begin position="491"/>
        <end position="500"/>
    </location>
</feature>
<reference evidence="4 5" key="1">
    <citation type="journal article" date="2018" name="New Phytol.">
        <title>Phylogenomics of Endogonaceae and evolution of mycorrhizas within Mucoromycota.</title>
        <authorList>
            <person name="Chang Y."/>
            <person name="Desiro A."/>
            <person name="Na H."/>
            <person name="Sandor L."/>
            <person name="Lipzen A."/>
            <person name="Clum A."/>
            <person name="Barry K."/>
            <person name="Grigoriev I.V."/>
            <person name="Martin F.M."/>
            <person name="Stajich J.E."/>
            <person name="Smith M.E."/>
            <person name="Bonito G."/>
            <person name="Spatafora J.W."/>
        </authorList>
    </citation>
    <scope>NUCLEOTIDE SEQUENCE [LARGE SCALE GENOMIC DNA]</scope>
    <source>
        <strain evidence="4 5">GMNB39</strain>
    </source>
</reference>
<organism evidence="4 5">
    <name type="scientific">Jimgerdemannia flammicorona</name>
    <dbReference type="NCBI Taxonomy" id="994334"/>
    <lineage>
        <taxon>Eukaryota</taxon>
        <taxon>Fungi</taxon>
        <taxon>Fungi incertae sedis</taxon>
        <taxon>Mucoromycota</taxon>
        <taxon>Mucoromycotina</taxon>
        <taxon>Endogonomycetes</taxon>
        <taxon>Endogonales</taxon>
        <taxon>Endogonaceae</taxon>
        <taxon>Jimgerdemannia</taxon>
    </lineage>
</organism>
<feature type="compositionally biased region" description="Basic and acidic residues" evidence="2">
    <location>
        <begin position="556"/>
        <end position="565"/>
    </location>
</feature>
<evidence type="ECO:0000313" key="5">
    <source>
        <dbReference type="Proteomes" id="UP000268093"/>
    </source>
</evidence>
<feature type="region of interest" description="Disordered" evidence="2">
    <location>
        <begin position="643"/>
        <end position="760"/>
    </location>
</feature>
<dbReference type="EMBL" id="RBNI01010336">
    <property type="protein sequence ID" value="RUP43777.1"/>
    <property type="molecule type" value="Genomic_DNA"/>
</dbReference>
<dbReference type="InterPro" id="IPR033031">
    <property type="entry name" value="Scc2/Nipped-B"/>
</dbReference>
<dbReference type="GO" id="GO:0140588">
    <property type="term" value="P:chromatin looping"/>
    <property type="evidence" value="ECO:0007669"/>
    <property type="project" value="InterPro"/>
</dbReference>
<evidence type="ECO:0000259" key="3">
    <source>
        <dbReference type="Pfam" id="PF12830"/>
    </source>
</evidence>
<comment type="similarity">
    <text evidence="1">Belongs to the SCC2/Nipped-B family.</text>
</comment>
<feature type="region of interest" description="Disordered" evidence="2">
    <location>
        <begin position="471"/>
        <end position="500"/>
    </location>
</feature>
<dbReference type="AlphaFoldDB" id="A0A433CYW5"/>
<dbReference type="GO" id="GO:0003682">
    <property type="term" value="F:chromatin binding"/>
    <property type="evidence" value="ECO:0007669"/>
    <property type="project" value="TreeGrafter"/>
</dbReference>
<keyword evidence="1" id="KW-0131">Cell cycle</keyword>
<dbReference type="GO" id="GO:0090694">
    <property type="term" value="C:Scc2-Scc4 cohesin loading complex"/>
    <property type="evidence" value="ECO:0007669"/>
    <property type="project" value="TreeGrafter"/>
</dbReference>
<evidence type="ECO:0000313" key="4">
    <source>
        <dbReference type="EMBL" id="RUP43777.1"/>
    </source>
</evidence>
<feature type="compositionally biased region" description="Basic residues" evidence="2">
    <location>
        <begin position="679"/>
        <end position="691"/>
    </location>
</feature>
<dbReference type="PANTHER" id="PTHR21704:SF18">
    <property type="entry name" value="NIPPED-B-LIKE PROTEIN"/>
    <property type="match status" value="1"/>
</dbReference>
<dbReference type="Proteomes" id="UP000268093">
    <property type="component" value="Unassembled WGS sequence"/>
</dbReference>
<comment type="caution">
    <text evidence="4">The sequence shown here is derived from an EMBL/GenBank/DDBJ whole genome shotgun (WGS) entry which is preliminary data.</text>
</comment>
<dbReference type="GO" id="GO:0071169">
    <property type="term" value="P:establishment of protein localization to chromatin"/>
    <property type="evidence" value="ECO:0007669"/>
    <property type="project" value="TreeGrafter"/>
</dbReference>
<feature type="compositionally biased region" description="Basic residues" evidence="2">
    <location>
        <begin position="655"/>
        <end position="669"/>
    </location>
</feature>
<accession>A0A433CYW5</accession>
<dbReference type="InterPro" id="IPR016024">
    <property type="entry name" value="ARM-type_fold"/>
</dbReference>
<feature type="compositionally biased region" description="Gly residues" evidence="2">
    <location>
        <begin position="715"/>
        <end position="724"/>
    </location>
</feature>
<evidence type="ECO:0000256" key="2">
    <source>
        <dbReference type="SAM" id="MobiDB-lite"/>
    </source>
</evidence>
<evidence type="ECO:0000256" key="1">
    <source>
        <dbReference type="RuleBase" id="RU364107"/>
    </source>
</evidence>
<feature type="compositionally biased region" description="Acidic residues" evidence="2">
    <location>
        <begin position="744"/>
        <end position="760"/>
    </location>
</feature>
<protein>
    <recommendedName>
        <fullName evidence="1">Sister chromatid cohesion protein</fullName>
    </recommendedName>
</protein>
<proteinExistence type="inferred from homology"/>
<dbReference type="OrthoDB" id="418242at2759"/>
<keyword evidence="1" id="KW-0539">Nucleus</keyword>
<keyword evidence="5" id="KW-1185">Reference proteome</keyword>
<dbReference type="PANTHER" id="PTHR21704">
    <property type="entry name" value="NIPPED-B-LIKE PROTEIN DELANGIN SCC2-RELATED"/>
    <property type="match status" value="1"/>
</dbReference>
<feature type="region of interest" description="Disordered" evidence="2">
    <location>
        <begin position="549"/>
        <end position="568"/>
    </location>
</feature>
<dbReference type="GO" id="GO:1990414">
    <property type="term" value="P:replication-born double-strand break repair via sister chromatid exchange"/>
    <property type="evidence" value="ECO:0007669"/>
    <property type="project" value="TreeGrafter"/>
</dbReference>
<dbReference type="Pfam" id="PF12830">
    <property type="entry name" value="Nipped-B_C"/>
    <property type="match status" value="1"/>
</dbReference>
<dbReference type="GO" id="GO:0061775">
    <property type="term" value="F:cohesin loader activity"/>
    <property type="evidence" value="ECO:0007669"/>
    <property type="project" value="InterPro"/>
</dbReference>
<gene>
    <name evidence="4" type="ORF">BC936DRAFT_136743</name>
</gene>
<dbReference type="SUPFAM" id="SSF48371">
    <property type="entry name" value="ARM repeat"/>
    <property type="match status" value="1"/>
</dbReference>
<comment type="subcellular location">
    <subcellularLocation>
        <location evidence="1">Nucleus</location>
    </subcellularLocation>
</comment>
<feature type="domain" description="Sister chromatid cohesion C-terminal" evidence="3">
    <location>
        <begin position="242"/>
        <end position="429"/>
    </location>
</feature>
<dbReference type="GO" id="GO:0010468">
    <property type="term" value="P:regulation of gene expression"/>
    <property type="evidence" value="ECO:0007669"/>
    <property type="project" value="InterPro"/>
</dbReference>
<dbReference type="GO" id="GO:0034087">
    <property type="term" value="P:establishment of mitotic sister chromatid cohesion"/>
    <property type="evidence" value="ECO:0007669"/>
    <property type="project" value="TreeGrafter"/>
</dbReference>
<keyword evidence="1" id="KW-0677">Repeat</keyword>